<dbReference type="EMBL" id="WNWQ01000201">
    <property type="protein sequence ID" value="KAE9974592.1"/>
    <property type="molecule type" value="Genomic_DNA"/>
</dbReference>
<reference evidence="4 5" key="1">
    <citation type="submission" date="2019-11" db="EMBL/GenBank/DDBJ databases">
        <title>Venturia inaequalis Genome Resource.</title>
        <authorList>
            <person name="Lichtner F.J."/>
        </authorList>
    </citation>
    <scope>NUCLEOTIDE SEQUENCE [LARGE SCALE GENOMIC DNA]</scope>
    <source>
        <strain evidence="4">Bline_iso_100314</strain>
    </source>
</reference>
<feature type="signal peptide" evidence="3">
    <location>
        <begin position="1"/>
        <end position="21"/>
    </location>
</feature>
<comment type="caution">
    <text evidence="4">The sequence shown here is derived from an EMBL/GenBank/DDBJ whole genome shotgun (WGS) entry which is preliminary data.</text>
</comment>
<feature type="compositionally biased region" description="Basic and acidic residues" evidence="1">
    <location>
        <begin position="451"/>
        <end position="466"/>
    </location>
</feature>
<accession>A0A8H3YYR7</accession>
<feature type="region of interest" description="Disordered" evidence="1">
    <location>
        <begin position="141"/>
        <end position="165"/>
    </location>
</feature>
<feature type="compositionally biased region" description="Basic and acidic residues" evidence="1">
    <location>
        <begin position="539"/>
        <end position="552"/>
    </location>
</feature>
<keyword evidence="2" id="KW-0472">Membrane</keyword>
<evidence type="ECO:0000313" key="5">
    <source>
        <dbReference type="Proteomes" id="UP000433883"/>
    </source>
</evidence>
<organism evidence="4 5">
    <name type="scientific">Venturia inaequalis</name>
    <name type="common">Apple scab fungus</name>
    <dbReference type="NCBI Taxonomy" id="5025"/>
    <lineage>
        <taxon>Eukaryota</taxon>
        <taxon>Fungi</taxon>
        <taxon>Dikarya</taxon>
        <taxon>Ascomycota</taxon>
        <taxon>Pezizomycotina</taxon>
        <taxon>Dothideomycetes</taxon>
        <taxon>Pleosporomycetidae</taxon>
        <taxon>Venturiales</taxon>
        <taxon>Venturiaceae</taxon>
        <taxon>Venturia</taxon>
    </lineage>
</organism>
<evidence type="ECO:0000313" key="4">
    <source>
        <dbReference type="EMBL" id="KAE9974592.1"/>
    </source>
</evidence>
<dbReference type="AlphaFoldDB" id="A0A8H3YYR7"/>
<feature type="compositionally biased region" description="Polar residues" evidence="1">
    <location>
        <begin position="415"/>
        <end position="425"/>
    </location>
</feature>
<keyword evidence="2" id="KW-0812">Transmembrane</keyword>
<gene>
    <name evidence="4" type="ORF">BLS_003064</name>
</gene>
<sequence>MQLHSITAVLLNLVLIQEVAAIAAVDTLDNTARAKCEPKPQNCPTQLTTAAPSTLMLTLCAKQLYGYTLRSACTDPTFQDPACPHFCVGAEDNPQAGQGMQVCSPELGTYCCKRDYDCCTNSTLVYTLGKPEVVAIIPNHTANPTSPPVSAATTHTPSRKDNTRDSTEIARNAIIGVGAGLAAAMSIFIIGCCFWLTKRRPSERYRDGDRKSNVFEMDAMDGSRLTIHKETSFSVSQLDTQSPQAEIDAPTRLELDTRRATIINQVVEMLELDASPTDEGRRPDESLARGTTREGPSLEEIPPPQRRAPDIPNLEASPLLAPLHSRLFSPGSRLSIPEIFISATARRPVSEFTPVADRVPTPLPDTPEPESSNDIPPIPTSPSAISLPERPTARKYSVGRPLTAKPYESSRKSETTPFQGGSQTEAEALARPGPSGPSLRRSILKTTTPDALRRNSETTPVERFEAVPDEPSLGPSSSPLQKVGTGSTQPSSSAASTIPKAVPEVSVPQPAASTPDEPSPEAQTPPIPSPEQPAPQRPPPEKPAPEHVSKPD</sequence>
<feature type="compositionally biased region" description="Polar residues" evidence="1">
    <location>
        <begin position="474"/>
        <end position="496"/>
    </location>
</feature>
<proteinExistence type="predicted"/>
<feature type="compositionally biased region" description="Pro residues" evidence="1">
    <location>
        <begin position="523"/>
        <end position="538"/>
    </location>
</feature>
<feature type="region of interest" description="Disordered" evidence="1">
    <location>
        <begin position="272"/>
        <end position="313"/>
    </location>
</feature>
<keyword evidence="3" id="KW-0732">Signal</keyword>
<protein>
    <submittedName>
        <fullName evidence="4">Uncharacterized protein</fullName>
    </submittedName>
</protein>
<dbReference type="Proteomes" id="UP000433883">
    <property type="component" value="Unassembled WGS sequence"/>
</dbReference>
<evidence type="ECO:0000256" key="2">
    <source>
        <dbReference type="SAM" id="Phobius"/>
    </source>
</evidence>
<feature type="region of interest" description="Disordered" evidence="1">
    <location>
        <begin position="352"/>
        <end position="552"/>
    </location>
</feature>
<feature type="transmembrane region" description="Helical" evidence="2">
    <location>
        <begin position="173"/>
        <end position="196"/>
    </location>
</feature>
<keyword evidence="2" id="KW-1133">Transmembrane helix</keyword>
<evidence type="ECO:0000256" key="1">
    <source>
        <dbReference type="SAM" id="MobiDB-lite"/>
    </source>
</evidence>
<feature type="compositionally biased region" description="Basic and acidic residues" evidence="1">
    <location>
        <begin position="278"/>
        <end position="287"/>
    </location>
</feature>
<feature type="chain" id="PRO_5034519485" evidence="3">
    <location>
        <begin position="22"/>
        <end position="552"/>
    </location>
</feature>
<name>A0A8H3YYR7_VENIN</name>
<evidence type="ECO:0000256" key="3">
    <source>
        <dbReference type="SAM" id="SignalP"/>
    </source>
</evidence>